<dbReference type="RefSeq" id="XP_052944702.1">
    <property type="nucleotide sequence ID" value="XM_053089793.1"/>
</dbReference>
<evidence type="ECO:0000256" key="1">
    <source>
        <dbReference type="SAM" id="MobiDB-lite"/>
    </source>
</evidence>
<sequence length="324" mass="35119">MSSELAPFFPLSNHPALSVAHTVLSTLRNLTGPGKGNDLKAEERAALVGVSALIACEKVHSKDLVEKTAQKASSVSPAHFRSALRLARTLLSSQTADDLAPSPSRRTSTRASNAAASSSTSAGTGVLPNLPSPFSTPKKKYKYTSGVDISSLRKHTPTKGSPLKQSVTPRRRAEAAPGTPGWEAADAGEVEEEEEREEVEDVDMGTPTKARNAQPLAGEGSKRKRRDKEEDMEAFFALRPGSGVAGTGGTAGPSRFQGFAHDPTAGLNRQRRTEAERKGRRVRRKRDWTFAEEVWGGEAVVRRNERVLERLKEDWARKDDEEGI</sequence>
<feature type="region of interest" description="Disordered" evidence="1">
    <location>
        <begin position="94"/>
        <end position="283"/>
    </location>
</feature>
<comment type="caution">
    <text evidence="2">The sequence shown here is derived from an EMBL/GenBank/DDBJ whole genome shotgun (WGS) entry which is preliminary data.</text>
</comment>
<feature type="compositionally biased region" description="Low complexity" evidence="1">
    <location>
        <begin position="100"/>
        <end position="122"/>
    </location>
</feature>
<evidence type="ECO:0000313" key="2">
    <source>
        <dbReference type="EMBL" id="KAI9634925.1"/>
    </source>
</evidence>
<evidence type="ECO:0000313" key="3">
    <source>
        <dbReference type="Proteomes" id="UP001164286"/>
    </source>
</evidence>
<feature type="compositionally biased region" description="Acidic residues" evidence="1">
    <location>
        <begin position="186"/>
        <end position="203"/>
    </location>
</feature>
<dbReference type="AlphaFoldDB" id="A0AA38H6M5"/>
<accession>A0AA38H6M5</accession>
<reference evidence="2" key="1">
    <citation type="journal article" date="2022" name="G3 (Bethesda)">
        <title>High quality genome of the basidiomycete yeast Dioszegia hungarica PDD-24b-2 isolated from cloud water.</title>
        <authorList>
            <person name="Jarrige D."/>
            <person name="Haridas S."/>
            <person name="Bleykasten-Grosshans C."/>
            <person name="Joly M."/>
            <person name="Nadalig T."/>
            <person name="Sancelme M."/>
            <person name="Vuilleumier S."/>
            <person name="Grigoriev I.V."/>
            <person name="Amato P."/>
            <person name="Bringel F."/>
        </authorList>
    </citation>
    <scope>NUCLEOTIDE SEQUENCE</scope>
    <source>
        <strain evidence="2">PDD-24b-2</strain>
    </source>
</reference>
<evidence type="ECO:0008006" key="4">
    <source>
        <dbReference type="Google" id="ProtNLM"/>
    </source>
</evidence>
<dbReference type="EMBL" id="JAKWFO010000006">
    <property type="protein sequence ID" value="KAI9634925.1"/>
    <property type="molecule type" value="Genomic_DNA"/>
</dbReference>
<gene>
    <name evidence="2" type="ORF">MKK02DRAFT_37801</name>
</gene>
<dbReference type="Proteomes" id="UP001164286">
    <property type="component" value="Unassembled WGS sequence"/>
</dbReference>
<protein>
    <recommendedName>
        <fullName evidence="4">Origin recognition complex subunit 6</fullName>
    </recommendedName>
</protein>
<proteinExistence type="predicted"/>
<keyword evidence="3" id="KW-1185">Reference proteome</keyword>
<name>A0AA38H6M5_9TREE</name>
<organism evidence="2 3">
    <name type="scientific">Dioszegia hungarica</name>
    <dbReference type="NCBI Taxonomy" id="4972"/>
    <lineage>
        <taxon>Eukaryota</taxon>
        <taxon>Fungi</taxon>
        <taxon>Dikarya</taxon>
        <taxon>Basidiomycota</taxon>
        <taxon>Agaricomycotina</taxon>
        <taxon>Tremellomycetes</taxon>
        <taxon>Tremellales</taxon>
        <taxon>Bulleribasidiaceae</taxon>
        <taxon>Dioszegia</taxon>
    </lineage>
</organism>
<dbReference type="GeneID" id="77728998"/>